<evidence type="ECO:0000256" key="14">
    <source>
        <dbReference type="ARBA" id="ARBA00023098"/>
    </source>
</evidence>
<feature type="transmembrane region" description="Helical" evidence="19">
    <location>
        <begin position="6"/>
        <end position="36"/>
    </location>
</feature>
<keyword evidence="10 18" id="KW-0808">Transferase</keyword>
<evidence type="ECO:0000256" key="12">
    <source>
        <dbReference type="ARBA" id="ARBA00022695"/>
    </source>
</evidence>
<feature type="transmembrane region" description="Helical" evidence="19">
    <location>
        <begin position="184"/>
        <end position="203"/>
    </location>
</feature>
<dbReference type="EMBL" id="SHBP01000004">
    <property type="protein sequence ID" value="RZO20470.1"/>
    <property type="molecule type" value="Genomic_DNA"/>
</dbReference>
<dbReference type="PROSITE" id="PS01315">
    <property type="entry name" value="CDS"/>
    <property type="match status" value="1"/>
</dbReference>
<keyword evidence="12 18" id="KW-0548">Nucleotidyltransferase</keyword>
<accession>A0A520MGX8</accession>
<evidence type="ECO:0000256" key="16">
    <source>
        <dbReference type="ARBA" id="ARBA00023209"/>
    </source>
</evidence>
<evidence type="ECO:0000256" key="11">
    <source>
        <dbReference type="ARBA" id="ARBA00022692"/>
    </source>
</evidence>
<dbReference type="PANTHER" id="PTHR46382:SF1">
    <property type="entry name" value="PHOSPHATIDATE CYTIDYLYLTRANSFERASE"/>
    <property type="match status" value="1"/>
</dbReference>
<evidence type="ECO:0000256" key="15">
    <source>
        <dbReference type="ARBA" id="ARBA00023136"/>
    </source>
</evidence>
<dbReference type="Pfam" id="PF01148">
    <property type="entry name" value="CTP_transf_1"/>
    <property type="match status" value="1"/>
</dbReference>
<evidence type="ECO:0000256" key="13">
    <source>
        <dbReference type="ARBA" id="ARBA00022989"/>
    </source>
</evidence>
<feature type="transmembrane region" description="Helical" evidence="19">
    <location>
        <begin position="87"/>
        <end position="105"/>
    </location>
</feature>
<dbReference type="GO" id="GO:0004605">
    <property type="term" value="F:phosphatidate cytidylyltransferase activity"/>
    <property type="evidence" value="ECO:0007669"/>
    <property type="project" value="UniProtKB-EC"/>
</dbReference>
<dbReference type="GO" id="GO:0005886">
    <property type="term" value="C:plasma membrane"/>
    <property type="evidence" value="ECO:0007669"/>
    <property type="project" value="UniProtKB-SubCell"/>
</dbReference>
<keyword evidence="17" id="KW-1208">Phospholipid metabolism</keyword>
<comment type="caution">
    <text evidence="20">The sequence shown here is derived from an EMBL/GenBank/DDBJ whole genome shotgun (WGS) entry which is preliminary data.</text>
</comment>
<feature type="transmembrane region" description="Helical" evidence="19">
    <location>
        <begin position="117"/>
        <end position="138"/>
    </location>
</feature>
<evidence type="ECO:0000256" key="18">
    <source>
        <dbReference type="RuleBase" id="RU003938"/>
    </source>
</evidence>
<gene>
    <name evidence="20" type="ORF">EVB03_04205</name>
</gene>
<evidence type="ECO:0000256" key="10">
    <source>
        <dbReference type="ARBA" id="ARBA00022679"/>
    </source>
</evidence>
<reference evidence="20 21" key="1">
    <citation type="submission" date="2019-02" db="EMBL/GenBank/DDBJ databases">
        <title>Prokaryotic population dynamics and viral predation in marine succession experiment using metagenomics: the confinement effect.</title>
        <authorList>
            <person name="Haro-Moreno J.M."/>
            <person name="Rodriguez-Valera F."/>
            <person name="Lopez-Perez M."/>
        </authorList>
    </citation>
    <scope>NUCLEOTIDE SEQUENCE [LARGE SCALE GENOMIC DNA]</scope>
    <source>
        <strain evidence="20">MED-G170</strain>
    </source>
</reference>
<keyword evidence="13 19" id="KW-1133">Transmembrane helix</keyword>
<evidence type="ECO:0000256" key="2">
    <source>
        <dbReference type="ARBA" id="ARBA00004651"/>
    </source>
</evidence>
<evidence type="ECO:0000313" key="21">
    <source>
        <dbReference type="Proteomes" id="UP000315889"/>
    </source>
</evidence>
<proteinExistence type="inferred from homology"/>
<dbReference type="UniPathway" id="UPA00557">
    <property type="reaction ID" value="UER00614"/>
</dbReference>
<comment type="similarity">
    <text evidence="5 18">Belongs to the CDS family.</text>
</comment>
<keyword evidence="15 19" id="KW-0472">Membrane</keyword>
<comment type="subcellular location">
    <subcellularLocation>
        <location evidence="2">Cell membrane</location>
        <topology evidence="2">Multi-pass membrane protein</topology>
    </subcellularLocation>
</comment>
<evidence type="ECO:0000256" key="8">
    <source>
        <dbReference type="ARBA" id="ARBA00022475"/>
    </source>
</evidence>
<evidence type="ECO:0000256" key="9">
    <source>
        <dbReference type="ARBA" id="ARBA00022516"/>
    </source>
</evidence>
<evidence type="ECO:0000256" key="19">
    <source>
        <dbReference type="SAM" id="Phobius"/>
    </source>
</evidence>
<comment type="pathway">
    <text evidence="4">Lipid metabolism.</text>
</comment>
<dbReference type="GO" id="GO:0016024">
    <property type="term" value="P:CDP-diacylglycerol biosynthetic process"/>
    <property type="evidence" value="ECO:0007669"/>
    <property type="project" value="UniProtKB-UniPathway"/>
</dbReference>
<dbReference type="EC" id="2.7.7.41" evidence="6 18"/>
<evidence type="ECO:0000256" key="3">
    <source>
        <dbReference type="ARBA" id="ARBA00005119"/>
    </source>
</evidence>
<evidence type="ECO:0000256" key="1">
    <source>
        <dbReference type="ARBA" id="ARBA00001698"/>
    </source>
</evidence>
<evidence type="ECO:0000256" key="5">
    <source>
        <dbReference type="ARBA" id="ARBA00010185"/>
    </source>
</evidence>
<evidence type="ECO:0000256" key="17">
    <source>
        <dbReference type="ARBA" id="ARBA00023264"/>
    </source>
</evidence>
<dbReference type="PANTHER" id="PTHR46382">
    <property type="entry name" value="PHOSPHATIDATE CYTIDYLYLTRANSFERASE"/>
    <property type="match status" value="1"/>
</dbReference>
<keyword evidence="9" id="KW-0444">Lipid biosynthesis</keyword>
<protein>
    <recommendedName>
        <fullName evidence="7 18">Phosphatidate cytidylyltransferase</fullName>
        <ecNumber evidence="6 18">2.7.7.41</ecNumber>
    </recommendedName>
</protein>
<evidence type="ECO:0000256" key="6">
    <source>
        <dbReference type="ARBA" id="ARBA00012487"/>
    </source>
</evidence>
<evidence type="ECO:0000256" key="7">
    <source>
        <dbReference type="ARBA" id="ARBA00019373"/>
    </source>
</evidence>
<feature type="transmembrane region" description="Helical" evidence="19">
    <location>
        <begin position="56"/>
        <end position="75"/>
    </location>
</feature>
<evidence type="ECO:0000313" key="20">
    <source>
        <dbReference type="EMBL" id="RZO20470.1"/>
    </source>
</evidence>
<dbReference type="Proteomes" id="UP000315889">
    <property type="component" value="Unassembled WGS sequence"/>
</dbReference>
<keyword evidence="11 18" id="KW-0812">Transmembrane</keyword>
<sequence length="276" mass="29780">MLKLRIVTAVLMAIVFLAMLLSMSPMVFSIAILFVVALGAWEWADVIGISGTGPRLGYLFVLLCTIFSVGVWLGFPDGVASGRAQSILLIAVTLWAVIFLWIQGYPSSAILWSPRPVQAVIGILLITFTWVAIVSILYKDHGQWLLLVGILIVVLADVGGFIVGKIAGRHKMAPMVSPGKTWEGFAGGLAFQLVLIGCLMQFWPEPLSILTLLILVFPVALFSVIGDLFESMIKRCSGVKDSGAILPGHGGMLDRIDGLMAALPMYALLLNSNYSF</sequence>
<dbReference type="AlphaFoldDB" id="A0A520MGX8"/>
<feature type="transmembrane region" description="Helical" evidence="19">
    <location>
        <begin position="209"/>
        <end position="229"/>
    </location>
</feature>
<keyword evidence="8" id="KW-1003">Cell membrane</keyword>
<evidence type="ECO:0000256" key="4">
    <source>
        <dbReference type="ARBA" id="ARBA00005189"/>
    </source>
</evidence>
<keyword evidence="14" id="KW-0443">Lipid metabolism</keyword>
<name>A0A520MGX8_9GAMM</name>
<comment type="pathway">
    <text evidence="3 18">Phospholipid metabolism; CDP-diacylglycerol biosynthesis; CDP-diacylglycerol from sn-glycerol 3-phosphate: step 3/3.</text>
</comment>
<organism evidence="20 21">
    <name type="scientific">SAR92 clade bacterium</name>
    <dbReference type="NCBI Taxonomy" id="2315479"/>
    <lineage>
        <taxon>Bacteria</taxon>
        <taxon>Pseudomonadati</taxon>
        <taxon>Pseudomonadota</taxon>
        <taxon>Gammaproteobacteria</taxon>
        <taxon>Cellvibrionales</taxon>
        <taxon>Porticoccaceae</taxon>
        <taxon>SAR92 clade</taxon>
    </lineage>
</organism>
<feature type="transmembrane region" description="Helical" evidence="19">
    <location>
        <begin position="144"/>
        <end position="163"/>
    </location>
</feature>
<comment type="catalytic activity">
    <reaction evidence="1 18">
        <text>a 1,2-diacyl-sn-glycero-3-phosphate + CTP + H(+) = a CDP-1,2-diacyl-sn-glycerol + diphosphate</text>
        <dbReference type="Rhea" id="RHEA:16229"/>
        <dbReference type="ChEBI" id="CHEBI:15378"/>
        <dbReference type="ChEBI" id="CHEBI:33019"/>
        <dbReference type="ChEBI" id="CHEBI:37563"/>
        <dbReference type="ChEBI" id="CHEBI:58332"/>
        <dbReference type="ChEBI" id="CHEBI:58608"/>
        <dbReference type="EC" id="2.7.7.41"/>
    </reaction>
</comment>
<dbReference type="InterPro" id="IPR000374">
    <property type="entry name" value="PC_trans"/>
</dbReference>
<keyword evidence="16" id="KW-0594">Phospholipid biosynthesis</keyword>